<dbReference type="AlphaFoldDB" id="A0AAV8ZLV6"/>
<dbReference type="Pfam" id="PF12848">
    <property type="entry name" value="ABC_tran_Xtn"/>
    <property type="match status" value="1"/>
</dbReference>
<comment type="similarity">
    <text evidence="1">Belongs to the ABC transporter superfamily. ABCF family. EF3 subfamily.</text>
</comment>
<dbReference type="GO" id="GO:0005524">
    <property type="term" value="F:ATP binding"/>
    <property type="evidence" value="ECO:0007669"/>
    <property type="project" value="UniProtKB-KW"/>
</dbReference>
<keyword evidence="8" id="KW-1185">Reference proteome</keyword>
<evidence type="ECO:0000259" key="6">
    <source>
        <dbReference type="PROSITE" id="PS50893"/>
    </source>
</evidence>
<dbReference type="SUPFAM" id="SSF52540">
    <property type="entry name" value="P-loop containing nucleoside triphosphate hydrolases"/>
    <property type="match status" value="2"/>
</dbReference>
<dbReference type="FunFam" id="3.40.50.300:FF:001092">
    <property type="entry name" value="ATP-binding cassette sub-family F member 2"/>
    <property type="match status" value="1"/>
</dbReference>
<evidence type="ECO:0000256" key="4">
    <source>
        <dbReference type="ARBA" id="ARBA00022840"/>
    </source>
</evidence>
<dbReference type="PANTHER" id="PTHR19211:SF117">
    <property type="entry name" value="ATP-BINDING CASSETTE SUB-FAMILY F MEMBER 3"/>
    <property type="match status" value="1"/>
</dbReference>
<sequence length="609" mass="68540">MGTCSEYIKNVFPSIDDDLKQYVEGLLKSSNGPMKVLNAPVHLGSMVDNLESNIEDIKSIWVMQRDDSLKVDAKKLEKAQAKLLEKQDKRTKEVKTVAPPKLQTATASQDIRIENFDVAYGDRVLLQGADLTLAYGRRYGLVGRNGLGKSTLLRMISCGQLRIPSHISILHVEQEVIGDETIALNSVLECDTVREDLLKREKGISAAINSGSTDPELNTQLSEVYAQLQNIEADKAPAKASIILNGLGFTSEMQQNPTKTFSGGWRMRLALARALFSRPDLLLLDEPTNMLDIKAIIWLENYLQNWPTTLLVVSHDRNFLDTVPTDILHLHSQRIEAYRGNYEQFERTKTEKLKNQQREYEAQMQQRQHVQEFIDRFRYNANRAALVQSKIKMLEKMPELKPIVKETEVVLKLPDTEPLSPPILQINEVTFRYNTERIIFSDVNLGATMDSRICIVGDNGAGKTTLLKIIMGILSPTSGMRHVHRNLKFGYFSQHHVDQLDMNVNSVELLQQSYPGKPIEEYRRQLGSFGVSGDLALQTVSSLSGGQKSRVAFRQNGGVILVSHDERLIRMVCNELWVCGNGSVKSIEGGFGEYRKIVEQELEAAAQSK</sequence>
<evidence type="ECO:0000313" key="7">
    <source>
        <dbReference type="EMBL" id="KAJ8964847.1"/>
    </source>
</evidence>
<protein>
    <recommendedName>
        <fullName evidence="6">ABC transporter domain-containing protein</fullName>
    </recommendedName>
</protein>
<dbReference type="PROSITE" id="PS50893">
    <property type="entry name" value="ABC_TRANSPORTER_2"/>
    <property type="match status" value="1"/>
</dbReference>
<dbReference type="Pfam" id="PF00005">
    <property type="entry name" value="ABC_tran"/>
    <property type="match status" value="2"/>
</dbReference>
<dbReference type="EMBL" id="JANEYF010001307">
    <property type="protein sequence ID" value="KAJ8964847.1"/>
    <property type="molecule type" value="Genomic_DNA"/>
</dbReference>
<dbReference type="Proteomes" id="UP001162156">
    <property type="component" value="Unassembled WGS sequence"/>
</dbReference>
<accession>A0AAV8ZLV6</accession>
<dbReference type="InterPro" id="IPR032781">
    <property type="entry name" value="ABC_tran_Xtn"/>
</dbReference>
<dbReference type="Pfam" id="PF26051">
    <property type="entry name" value="PWI_ABCF3"/>
    <property type="match status" value="1"/>
</dbReference>
<evidence type="ECO:0000256" key="5">
    <source>
        <dbReference type="ARBA" id="ARBA00022990"/>
    </source>
</evidence>
<dbReference type="CDD" id="cd03221">
    <property type="entry name" value="ABCF_EF-3"/>
    <property type="match status" value="1"/>
</dbReference>
<gene>
    <name evidence="7" type="ORF">NQ314_004565</name>
</gene>
<dbReference type="PROSITE" id="PS00211">
    <property type="entry name" value="ABC_TRANSPORTER_1"/>
    <property type="match status" value="1"/>
</dbReference>
<feature type="domain" description="ABC transporter" evidence="6">
    <location>
        <begin position="111"/>
        <end position="357"/>
    </location>
</feature>
<proteinExistence type="inferred from homology"/>
<name>A0AAV8ZLV6_9CUCU</name>
<evidence type="ECO:0000256" key="2">
    <source>
        <dbReference type="ARBA" id="ARBA00022737"/>
    </source>
</evidence>
<keyword evidence="3" id="KW-0547">Nucleotide-binding</keyword>
<dbReference type="Gene3D" id="3.40.50.300">
    <property type="entry name" value="P-loop containing nucleotide triphosphate hydrolases"/>
    <property type="match status" value="2"/>
</dbReference>
<reference evidence="7" key="1">
    <citation type="journal article" date="2023" name="Insect Mol. Biol.">
        <title>Genome sequencing provides insights into the evolution of gene families encoding plant cell wall-degrading enzymes in longhorned beetles.</title>
        <authorList>
            <person name="Shin N.R."/>
            <person name="Okamura Y."/>
            <person name="Kirsch R."/>
            <person name="Pauchet Y."/>
        </authorList>
    </citation>
    <scope>NUCLEOTIDE SEQUENCE</scope>
    <source>
        <strain evidence="7">RBIC_L_NR</strain>
    </source>
</reference>
<dbReference type="SMART" id="SM00382">
    <property type="entry name" value="AAA"/>
    <property type="match status" value="2"/>
</dbReference>
<dbReference type="InterPro" id="IPR017871">
    <property type="entry name" value="ABC_transporter-like_CS"/>
</dbReference>
<dbReference type="InterPro" id="IPR003593">
    <property type="entry name" value="AAA+_ATPase"/>
</dbReference>
<keyword evidence="5" id="KW-0007">Acetylation</keyword>
<evidence type="ECO:0000256" key="3">
    <source>
        <dbReference type="ARBA" id="ARBA00022741"/>
    </source>
</evidence>
<dbReference type="FunFam" id="3.40.50.300:FF:001438">
    <property type="entry name" value="ATP-binding cassette sub-family F member 3"/>
    <property type="match status" value="1"/>
</dbReference>
<evidence type="ECO:0000313" key="8">
    <source>
        <dbReference type="Proteomes" id="UP001162156"/>
    </source>
</evidence>
<dbReference type="PANTHER" id="PTHR19211">
    <property type="entry name" value="ATP-BINDING TRANSPORT PROTEIN-RELATED"/>
    <property type="match status" value="1"/>
</dbReference>
<evidence type="ECO:0000256" key="1">
    <source>
        <dbReference type="ARBA" id="ARBA00011054"/>
    </source>
</evidence>
<dbReference type="InterPro" id="IPR003439">
    <property type="entry name" value="ABC_transporter-like_ATP-bd"/>
</dbReference>
<dbReference type="GO" id="GO:0016887">
    <property type="term" value="F:ATP hydrolysis activity"/>
    <property type="evidence" value="ECO:0007669"/>
    <property type="project" value="InterPro"/>
</dbReference>
<dbReference type="InterPro" id="IPR058770">
    <property type="entry name" value="PWI_ABCF3"/>
</dbReference>
<comment type="caution">
    <text evidence="7">The sequence shown here is derived from an EMBL/GenBank/DDBJ whole genome shotgun (WGS) entry which is preliminary data.</text>
</comment>
<keyword evidence="4" id="KW-0067">ATP-binding</keyword>
<dbReference type="InterPro" id="IPR027417">
    <property type="entry name" value="P-loop_NTPase"/>
</dbReference>
<organism evidence="7 8">
    <name type="scientific">Rhamnusium bicolor</name>
    <dbReference type="NCBI Taxonomy" id="1586634"/>
    <lineage>
        <taxon>Eukaryota</taxon>
        <taxon>Metazoa</taxon>
        <taxon>Ecdysozoa</taxon>
        <taxon>Arthropoda</taxon>
        <taxon>Hexapoda</taxon>
        <taxon>Insecta</taxon>
        <taxon>Pterygota</taxon>
        <taxon>Neoptera</taxon>
        <taxon>Endopterygota</taxon>
        <taxon>Coleoptera</taxon>
        <taxon>Polyphaga</taxon>
        <taxon>Cucujiformia</taxon>
        <taxon>Chrysomeloidea</taxon>
        <taxon>Cerambycidae</taxon>
        <taxon>Lepturinae</taxon>
        <taxon>Rhagiini</taxon>
        <taxon>Rhamnusium</taxon>
    </lineage>
</organism>
<keyword evidence="2" id="KW-0677">Repeat</keyword>
<dbReference type="InterPro" id="IPR050611">
    <property type="entry name" value="ABCF"/>
</dbReference>